<reference evidence="1 2" key="2">
    <citation type="submission" date="2012-02" db="EMBL/GenBank/DDBJ databases">
        <title>Improved High-Quality Draft sequence of Desulfobacter postgatei 2ac9.</title>
        <authorList>
            <consortium name="US DOE Joint Genome Institute"/>
            <person name="Lucas S."/>
            <person name="Han J."/>
            <person name="Lapidus A."/>
            <person name="Cheng J.-F."/>
            <person name="Goodwin L."/>
            <person name="Pitluck S."/>
            <person name="Peters L."/>
            <person name="Ovchinnikova G."/>
            <person name="Held B."/>
            <person name="Detter J.C."/>
            <person name="Han C."/>
            <person name="Tapia R."/>
            <person name="Land M."/>
            <person name="Hauser L."/>
            <person name="Kyrpides N."/>
            <person name="Ivanova N."/>
            <person name="Pagani I."/>
            <person name="Orellana R."/>
            <person name="Lovley D."/>
            <person name="Woyke T."/>
        </authorList>
    </citation>
    <scope>NUCLEOTIDE SEQUENCE [LARGE SCALE GENOMIC DNA]</scope>
    <source>
        <strain evidence="1 2">2ac9</strain>
    </source>
</reference>
<accession>I5B173</accession>
<dbReference type="STRING" id="879212.DespoDRAFT_01276"/>
<name>I5B173_9BACT</name>
<keyword evidence="2" id="KW-1185">Reference proteome</keyword>
<proteinExistence type="predicted"/>
<dbReference type="RefSeq" id="WP_004072297.1">
    <property type="nucleotide sequence ID" value="NZ_CM001488.1"/>
</dbReference>
<organism evidence="1 2">
    <name type="scientific">Desulfobacter postgatei 2ac9</name>
    <dbReference type="NCBI Taxonomy" id="879212"/>
    <lineage>
        <taxon>Bacteria</taxon>
        <taxon>Pseudomonadati</taxon>
        <taxon>Thermodesulfobacteriota</taxon>
        <taxon>Desulfobacteria</taxon>
        <taxon>Desulfobacterales</taxon>
        <taxon>Desulfobacteraceae</taxon>
        <taxon>Desulfobacter</taxon>
    </lineage>
</organism>
<dbReference type="HOGENOM" id="CLU_3232727_0_0_7"/>
<reference evidence="1 2" key="1">
    <citation type="submission" date="2011-09" db="EMBL/GenBank/DDBJ databases">
        <authorList>
            <consortium name="US DOE Joint Genome Institute (JGI-PGF)"/>
            <person name="Lucas S."/>
            <person name="Han J."/>
            <person name="Lapidus A."/>
            <person name="Cheng J.-F."/>
            <person name="Goodwin L."/>
            <person name="Pitluck S."/>
            <person name="Peters L."/>
            <person name="Land M.L."/>
            <person name="Hauser L."/>
            <person name="Orellana R."/>
            <person name="Lovley D."/>
            <person name="Woyke T.J."/>
        </authorList>
    </citation>
    <scope>NUCLEOTIDE SEQUENCE [LARGE SCALE GENOMIC DNA]</scope>
    <source>
        <strain evidence="1 2">2ac9</strain>
    </source>
</reference>
<evidence type="ECO:0000313" key="2">
    <source>
        <dbReference type="Proteomes" id="UP000005778"/>
    </source>
</evidence>
<dbReference type="Proteomes" id="UP000005778">
    <property type="component" value="Chromosome"/>
</dbReference>
<dbReference type="AlphaFoldDB" id="I5B173"/>
<sequence length="43" mass="4892">MEKAYRFTFRNGWSCVAPNLDVAMYAYKAEHGCFGIVCGREKA</sequence>
<dbReference type="EMBL" id="CM001488">
    <property type="protein sequence ID" value="EIM63236.1"/>
    <property type="molecule type" value="Genomic_DNA"/>
</dbReference>
<gene>
    <name evidence="1" type="ORF">DespoDRAFT_01276</name>
</gene>
<protein>
    <submittedName>
        <fullName evidence="1">Uncharacterized protein</fullName>
    </submittedName>
</protein>
<evidence type="ECO:0000313" key="1">
    <source>
        <dbReference type="EMBL" id="EIM63236.1"/>
    </source>
</evidence>